<dbReference type="PANTHER" id="PTHR31756">
    <property type="entry name" value="PYRUVATE, PHOSPHATE DIKINASE REGULATORY PROTEIN 1, CHLOROPLASTIC"/>
    <property type="match status" value="1"/>
</dbReference>
<dbReference type="GO" id="GO:0004674">
    <property type="term" value="F:protein serine/threonine kinase activity"/>
    <property type="evidence" value="ECO:0007669"/>
    <property type="project" value="UniProtKB-KW"/>
</dbReference>
<dbReference type="EMBL" id="CP047616">
    <property type="protein sequence ID" value="QIW54120.1"/>
    <property type="molecule type" value="Genomic_DNA"/>
</dbReference>
<name>A0A6H0UD54_9LACT</name>
<dbReference type="AlphaFoldDB" id="A0A6H0UD54"/>
<accession>A0A6H0UD54</accession>
<protein>
    <submittedName>
        <fullName evidence="5">Kinase/pyrophosphorylase</fullName>
    </submittedName>
</protein>
<evidence type="ECO:0000256" key="4">
    <source>
        <dbReference type="ARBA" id="ARBA00022777"/>
    </source>
</evidence>
<dbReference type="Pfam" id="PF03618">
    <property type="entry name" value="Kinase-PPPase"/>
    <property type="match status" value="1"/>
</dbReference>
<evidence type="ECO:0000313" key="5">
    <source>
        <dbReference type="EMBL" id="QIW54120.1"/>
    </source>
</evidence>
<keyword evidence="3" id="KW-0547">Nucleotide-binding</keyword>
<evidence type="ECO:0000313" key="6">
    <source>
        <dbReference type="Proteomes" id="UP000501945"/>
    </source>
</evidence>
<keyword evidence="1" id="KW-0723">Serine/threonine-protein kinase</keyword>
<sequence length="168" mass="18892">MIISVFSYLRSASHQRTLNQTYFNRVAAIEFAVRYDDGKDPRGFKDADLVLLGISRTSKTPLSMYLANHNLKVANLPLLPEIPVPKEIYDVPKNKLIGLTTTISKLTDIRNNRLQALGLPEGSNYASIARIQEEINYANTIFEVLECPVINVDNRSIAEVAMLIQEKN</sequence>
<evidence type="ECO:0000256" key="1">
    <source>
        <dbReference type="ARBA" id="ARBA00022527"/>
    </source>
</evidence>
<dbReference type="GO" id="GO:0005524">
    <property type="term" value="F:ATP binding"/>
    <property type="evidence" value="ECO:0007669"/>
    <property type="project" value="InterPro"/>
</dbReference>
<gene>
    <name evidence="5" type="ORF">GU336_08205</name>
</gene>
<dbReference type="InterPro" id="IPR005177">
    <property type="entry name" value="Kinase-pyrophosphorylase"/>
</dbReference>
<keyword evidence="4 5" id="KW-0418">Kinase</keyword>
<reference evidence="5 6" key="1">
    <citation type="submission" date="2019-12" db="EMBL/GenBank/DDBJ databases">
        <title>Whole genome sequences of Lactococcus raffinolactis strains isolated from sewage.</title>
        <authorList>
            <person name="Ybazeta G."/>
            <person name="Ross M."/>
            <person name="Brabant-Kirwan D."/>
            <person name="Saleh M."/>
            <person name="Dillon J.A."/>
            <person name="Splinter K."/>
            <person name="Nokhbeh R."/>
        </authorList>
    </citation>
    <scope>NUCLEOTIDE SEQUENCE [LARGE SCALE GENOMIC DNA]</scope>
    <source>
        <strain evidence="5 6">Lr_19_5</strain>
    </source>
</reference>
<evidence type="ECO:0000256" key="2">
    <source>
        <dbReference type="ARBA" id="ARBA00022679"/>
    </source>
</evidence>
<dbReference type="PANTHER" id="PTHR31756:SF3">
    <property type="entry name" value="PYRUVATE, PHOSPHATE DIKINASE REGULATORY PROTEIN 1, CHLOROPLASTIC"/>
    <property type="match status" value="1"/>
</dbReference>
<keyword evidence="2" id="KW-0808">Transferase</keyword>
<evidence type="ECO:0000256" key="3">
    <source>
        <dbReference type="ARBA" id="ARBA00022741"/>
    </source>
</evidence>
<proteinExistence type="predicted"/>
<organism evidence="5 6">
    <name type="scientific">Pseudolactococcus raffinolactis</name>
    <dbReference type="NCBI Taxonomy" id="1366"/>
    <lineage>
        <taxon>Bacteria</taxon>
        <taxon>Bacillati</taxon>
        <taxon>Bacillota</taxon>
        <taxon>Bacilli</taxon>
        <taxon>Lactobacillales</taxon>
        <taxon>Streptococcaceae</taxon>
        <taxon>Pseudolactococcus</taxon>
    </lineage>
</organism>
<dbReference type="Proteomes" id="UP000501945">
    <property type="component" value="Chromosome"/>
</dbReference>